<dbReference type="Gene3D" id="1.10.238.10">
    <property type="entry name" value="EF-hand"/>
    <property type="match status" value="1"/>
</dbReference>
<dbReference type="InterPro" id="IPR002048">
    <property type="entry name" value="EF_hand_dom"/>
</dbReference>
<dbReference type="InterPro" id="IPR011992">
    <property type="entry name" value="EF-hand-dom_pair"/>
</dbReference>
<proteinExistence type="predicted"/>
<dbReference type="PROSITE" id="PS50222">
    <property type="entry name" value="EF_HAND_2"/>
    <property type="match status" value="1"/>
</dbReference>
<accession>A0ABP0L6X6</accession>
<evidence type="ECO:0000256" key="2">
    <source>
        <dbReference type="SAM" id="MobiDB-lite"/>
    </source>
</evidence>
<dbReference type="PROSITE" id="PS00018">
    <property type="entry name" value="EF_HAND_1"/>
    <property type="match status" value="1"/>
</dbReference>
<reference evidence="4 5" key="1">
    <citation type="submission" date="2024-02" db="EMBL/GenBank/DDBJ databases">
        <authorList>
            <person name="Chen Y."/>
            <person name="Shah S."/>
            <person name="Dougan E. K."/>
            <person name="Thang M."/>
            <person name="Chan C."/>
        </authorList>
    </citation>
    <scope>NUCLEOTIDE SEQUENCE [LARGE SCALE GENOMIC DNA]</scope>
</reference>
<name>A0ABP0L6X6_9DINO</name>
<gene>
    <name evidence="4" type="ORF">CCMP2556_LOCUS19333</name>
</gene>
<keyword evidence="5" id="KW-1185">Reference proteome</keyword>
<dbReference type="Proteomes" id="UP001642484">
    <property type="component" value="Unassembled WGS sequence"/>
</dbReference>
<keyword evidence="1" id="KW-0106">Calcium</keyword>
<evidence type="ECO:0000313" key="5">
    <source>
        <dbReference type="Proteomes" id="UP001642484"/>
    </source>
</evidence>
<evidence type="ECO:0000256" key="1">
    <source>
        <dbReference type="ARBA" id="ARBA00022837"/>
    </source>
</evidence>
<dbReference type="Gene3D" id="3.50.4.10">
    <property type="entry name" value="Hepatocyte Growth Factor"/>
    <property type="match status" value="1"/>
</dbReference>
<sequence length="598" mass="64909">MSSSIVNVSISPQVARALIFNWSAWISSRHDTADSAWEADCRNVSVEVEKNHSVVDVLRLTGWEYLWPRWRNVGRWQPLASETFAQEAKATFKYVDQLQQEDDLISKPEFKLAFSLAATELSIFPFCVSLHDRFWNNSQAWALTAGATDAMNRSRWDLVWSRYVPPLDFSKPSSDSAFHYLDADADDSISKQEFESLFKLCHNTPTSSTFRSTSSAPTSPTTSSRITTMTTLSTSTLTTFTTPVSSTTLLSSTALTTRTTSSGSSSWTSLASTTTSSRLSQLTTISTRTATSTYASAVVLPAKHVHTHCCYEVSAQCLSCIAGITVEELCSRDSMSLTPGCQGAPVVIAQAAPGGPHANAEVSTTLPPHYKEVREDPTNHVGCPLFGMAYSPALPGFKESKEEGIAGCQARCHQSLGCGFFSFRRNSGRCQLHPLNATCVVDPEAIAGPPLCIARFQARVASVDFGLLSKVQLTNLHASLPNAFAQHWHVPSSKVLDVEGKAGAVTLMPGSLLAEGKVLLPAGTAVADIEKASDQGKNLELRKEVSKIFLSMDVPYEPDIGSSDVEAGFPLSMVIQAQPDCFLARCRRQKRMLPKSGL</sequence>
<feature type="domain" description="EF-hand" evidence="3">
    <location>
        <begin position="169"/>
        <end position="204"/>
    </location>
</feature>
<dbReference type="EMBL" id="CAXAMN010011113">
    <property type="protein sequence ID" value="CAK9034115.1"/>
    <property type="molecule type" value="Genomic_DNA"/>
</dbReference>
<dbReference type="SUPFAM" id="SSF47473">
    <property type="entry name" value="EF-hand"/>
    <property type="match status" value="1"/>
</dbReference>
<protein>
    <recommendedName>
        <fullName evidence="3">EF-hand domain-containing protein</fullName>
    </recommendedName>
</protein>
<evidence type="ECO:0000259" key="3">
    <source>
        <dbReference type="PROSITE" id="PS50222"/>
    </source>
</evidence>
<dbReference type="SUPFAM" id="SSF57414">
    <property type="entry name" value="Hairpin loop containing domain-like"/>
    <property type="match status" value="1"/>
</dbReference>
<comment type="caution">
    <text evidence="4">The sequence shown here is derived from an EMBL/GenBank/DDBJ whole genome shotgun (WGS) entry which is preliminary data.</text>
</comment>
<feature type="region of interest" description="Disordered" evidence="2">
    <location>
        <begin position="206"/>
        <end position="225"/>
    </location>
</feature>
<organism evidence="4 5">
    <name type="scientific">Durusdinium trenchii</name>
    <dbReference type="NCBI Taxonomy" id="1381693"/>
    <lineage>
        <taxon>Eukaryota</taxon>
        <taxon>Sar</taxon>
        <taxon>Alveolata</taxon>
        <taxon>Dinophyceae</taxon>
        <taxon>Suessiales</taxon>
        <taxon>Symbiodiniaceae</taxon>
        <taxon>Durusdinium</taxon>
    </lineage>
</organism>
<dbReference type="InterPro" id="IPR018247">
    <property type="entry name" value="EF_Hand_1_Ca_BS"/>
</dbReference>
<evidence type="ECO:0000313" key="4">
    <source>
        <dbReference type="EMBL" id="CAK9034115.1"/>
    </source>
</evidence>